<evidence type="ECO:0000313" key="2">
    <source>
        <dbReference type="Proteomes" id="UP000785679"/>
    </source>
</evidence>
<sequence>MLQQSFHMDASKETHNRTSGLQRNNLSFIILRIEQMEIGIFFKICTILKYSHRQWGPLQSKNALISKFQL</sequence>
<reference evidence="1" key="1">
    <citation type="submission" date="2019-06" db="EMBL/GenBank/DDBJ databases">
        <authorList>
            <person name="Zheng W."/>
        </authorList>
    </citation>
    <scope>NUCLEOTIDE SEQUENCE</scope>
    <source>
        <strain evidence="1">QDHG01</strain>
    </source>
</reference>
<keyword evidence="2" id="KW-1185">Reference proteome</keyword>
<proteinExistence type="predicted"/>
<dbReference type="AlphaFoldDB" id="A0A8J8SYJ7"/>
<dbReference type="Proteomes" id="UP000785679">
    <property type="component" value="Unassembled WGS sequence"/>
</dbReference>
<name>A0A8J8SYJ7_HALGN</name>
<comment type="caution">
    <text evidence="1">The sequence shown here is derived from an EMBL/GenBank/DDBJ whole genome shotgun (WGS) entry which is preliminary data.</text>
</comment>
<accession>A0A8J8SYJ7</accession>
<organism evidence="1 2">
    <name type="scientific">Halteria grandinella</name>
    <dbReference type="NCBI Taxonomy" id="5974"/>
    <lineage>
        <taxon>Eukaryota</taxon>
        <taxon>Sar</taxon>
        <taxon>Alveolata</taxon>
        <taxon>Ciliophora</taxon>
        <taxon>Intramacronucleata</taxon>
        <taxon>Spirotrichea</taxon>
        <taxon>Stichotrichia</taxon>
        <taxon>Sporadotrichida</taxon>
        <taxon>Halteriidae</taxon>
        <taxon>Halteria</taxon>
    </lineage>
</organism>
<evidence type="ECO:0000313" key="1">
    <source>
        <dbReference type="EMBL" id="TNV75602.1"/>
    </source>
</evidence>
<dbReference type="EMBL" id="RRYP01015224">
    <property type="protein sequence ID" value="TNV75602.1"/>
    <property type="molecule type" value="Genomic_DNA"/>
</dbReference>
<protein>
    <submittedName>
        <fullName evidence="1">Uncharacterized protein</fullName>
    </submittedName>
</protein>
<gene>
    <name evidence="1" type="ORF">FGO68_gene250</name>
</gene>